<comment type="caution">
    <text evidence="2">The sequence shown here is derived from an EMBL/GenBank/DDBJ whole genome shotgun (WGS) entry which is preliminary data.</text>
</comment>
<proteinExistence type="predicted"/>
<feature type="signal peptide" evidence="1">
    <location>
        <begin position="1"/>
        <end position="22"/>
    </location>
</feature>
<gene>
    <name evidence="2" type="ORF">KCG35_13055</name>
</gene>
<name>A0ABS5ZD52_9GAMM</name>
<evidence type="ECO:0000313" key="3">
    <source>
        <dbReference type="Proteomes" id="UP000690515"/>
    </source>
</evidence>
<reference evidence="2 3" key="1">
    <citation type="submission" date="2021-04" db="EMBL/GenBank/DDBJ databases">
        <authorList>
            <person name="Pira H."/>
            <person name="Risdian C."/>
            <person name="Wink J."/>
        </authorList>
    </citation>
    <scope>NUCLEOTIDE SEQUENCE [LARGE SCALE GENOMIC DNA]</scope>
    <source>
        <strain evidence="2 3">WH53</strain>
    </source>
</reference>
<dbReference type="RefSeq" id="WP_215820147.1">
    <property type="nucleotide sequence ID" value="NZ_JAGSOY010000028.1"/>
</dbReference>
<evidence type="ECO:0000313" key="2">
    <source>
        <dbReference type="EMBL" id="MBU2711992.1"/>
    </source>
</evidence>
<protein>
    <submittedName>
        <fullName evidence="2">Uncharacterized protein</fullName>
    </submittedName>
</protein>
<dbReference type="Proteomes" id="UP000690515">
    <property type="component" value="Unassembled WGS sequence"/>
</dbReference>
<accession>A0ABS5ZD52</accession>
<feature type="chain" id="PRO_5046229256" evidence="1">
    <location>
        <begin position="23"/>
        <end position="142"/>
    </location>
</feature>
<evidence type="ECO:0000256" key="1">
    <source>
        <dbReference type="SAM" id="SignalP"/>
    </source>
</evidence>
<keyword evidence="1" id="KW-0732">Signal</keyword>
<dbReference type="EMBL" id="JAGSOY010000028">
    <property type="protein sequence ID" value="MBU2711992.1"/>
    <property type="molecule type" value="Genomic_DNA"/>
</dbReference>
<organism evidence="2 3">
    <name type="scientific">Zooshikella harenae</name>
    <dbReference type="NCBI Taxonomy" id="2827238"/>
    <lineage>
        <taxon>Bacteria</taxon>
        <taxon>Pseudomonadati</taxon>
        <taxon>Pseudomonadota</taxon>
        <taxon>Gammaproteobacteria</taxon>
        <taxon>Oceanospirillales</taxon>
        <taxon>Zooshikellaceae</taxon>
        <taxon>Zooshikella</taxon>
    </lineage>
</organism>
<sequence>MSIVKHTVALLICLTWSMSVLAQTPLTFKFGDETVQITQADVKEASLRMGLKKQLFLNLTLKKQANQNMTKTASEQSGNKLTILFGKRTLAKDILIPESIDDFNDMQIALPNNKNLAYKILEAVSQITPPPLPETTKEKPKQ</sequence>
<keyword evidence="3" id="KW-1185">Reference proteome</keyword>